<dbReference type="PATRIC" id="fig|1276920.7.peg.3136"/>
<sequence>MKIPISELISKADTEIVKLQQAPSTLMQYRWAWHRFNVFCSENGIAEFSDETLASYLQFLTTERDEGRFKEWKFKLLRKSALVLSEVQNTGTYRWKLSKQTSPNSGLNSVFRPVQEHFEAWLTHQSLARDTQDLYAVVARRTLASWQSREITDFRALGGAEVASALISLAESYRPGSMRTVLSAIRVLCRFLEESAGCSGLSRSVPRGASRRVRHVSVLPAEKIEMLTSSPDPGTVTGIRDRAMLLLGARTGLRPVDIVALRLQDIDWRQGQITLVQRKTGVVLNLPLLADVGEAIADYLLHDRPAEVNDEHVFLRTQAPHVALAPSNGLHHVASCAFARTGIGSDPGMGHGFRVLRTSFATRMLEGDTPLPVISGALGHRGISSAKHYLVADEVHMRECCLDFAGIEPRGAES</sequence>
<organism evidence="6 7">
    <name type="scientific">Paeniglutamicibacter gangotriensis Lz1y</name>
    <dbReference type="NCBI Taxonomy" id="1276920"/>
    <lineage>
        <taxon>Bacteria</taxon>
        <taxon>Bacillati</taxon>
        <taxon>Actinomycetota</taxon>
        <taxon>Actinomycetes</taxon>
        <taxon>Micrococcales</taxon>
        <taxon>Micrococcaceae</taxon>
        <taxon>Paeniglutamicibacter</taxon>
    </lineage>
</organism>
<evidence type="ECO:0000259" key="5">
    <source>
        <dbReference type="PROSITE" id="PS51900"/>
    </source>
</evidence>
<gene>
    <name evidence="6" type="ORF">ADIAG_03135</name>
</gene>
<dbReference type="InterPro" id="IPR002104">
    <property type="entry name" value="Integrase_catalytic"/>
</dbReference>
<dbReference type="InterPro" id="IPR044068">
    <property type="entry name" value="CB"/>
</dbReference>
<evidence type="ECO:0000256" key="2">
    <source>
        <dbReference type="ARBA" id="ARBA00023172"/>
    </source>
</evidence>
<dbReference type="STRING" id="1276920.ADIAG_03135"/>
<feature type="domain" description="Tyr recombinase" evidence="4">
    <location>
        <begin position="214"/>
        <end position="402"/>
    </location>
</feature>
<keyword evidence="2" id="KW-0233">DNA recombination</keyword>
<evidence type="ECO:0000256" key="3">
    <source>
        <dbReference type="PROSITE-ProRule" id="PRU01248"/>
    </source>
</evidence>
<dbReference type="SUPFAM" id="SSF56349">
    <property type="entry name" value="DNA breaking-rejoining enzymes"/>
    <property type="match status" value="1"/>
</dbReference>
<accession>M7MQZ3</accession>
<dbReference type="eggNOG" id="COG0582">
    <property type="taxonomic scope" value="Bacteria"/>
</dbReference>
<dbReference type="RefSeq" id="WP_007272302.1">
    <property type="nucleotide sequence ID" value="NZ_AOCK01000010.1"/>
</dbReference>
<evidence type="ECO:0000313" key="6">
    <source>
        <dbReference type="EMBL" id="EMQ97340.1"/>
    </source>
</evidence>
<dbReference type="InterPro" id="IPR013762">
    <property type="entry name" value="Integrase-like_cat_sf"/>
</dbReference>
<dbReference type="GO" id="GO:0015074">
    <property type="term" value="P:DNA integration"/>
    <property type="evidence" value="ECO:0007669"/>
    <property type="project" value="InterPro"/>
</dbReference>
<keyword evidence="7" id="KW-1185">Reference proteome</keyword>
<evidence type="ECO:0000313" key="7">
    <source>
        <dbReference type="Proteomes" id="UP000012015"/>
    </source>
</evidence>
<comment type="caution">
    <text evidence="6">The sequence shown here is derived from an EMBL/GenBank/DDBJ whole genome shotgun (WGS) entry which is preliminary data.</text>
</comment>
<dbReference type="Pfam" id="PF00589">
    <property type="entry name" value="Phage_integrase"/>
    <property type="match status" value="1"/>
</dbReference>
<dbReference type="PANTHER" id="PTHR30349:SF90">
    <property type="entry name" value="TYROSINE RECOMBINASE XERD"/>
    <property type="match status" value="1"/>
</dbReference>
<dbReference type="Proteomes" id="UP000012015">
    <property type="component" value="Unassembled WGS sequence"/>
</dbReference>
<dbReference type="AlphaFoldDB" id="M7MQZ3"/>
<dbReference type="PROSITE" id="PS51898">
    <property type="entry name" value="TYR_RECOMBINASE"/>
    <property type="match status" value="1"/>
</dbReference>
<dbReference type="GO" id="GO:0006310">
    <property type="term" value="P:DNA recombination"/>
    <property type="evidence" value="ECO:0007669"/>
    <property type="project" value="UniProtKB-KW"/>
</dbReference>
<keyword evidence="1 3" id="KW-0238">DNA-binding</keyword>
<dbReference type="InterPro" id="IPR011010">
    <property type="entry name" value="DNA_brk_join_enz"/>
</dbReference>
<name>M7MQZ3_9MICC</name>
<proteinExistence type="predicted"/>
<dbReference type="GO" id="GO:0003677">
    <property type="term" value="F:DNA binding"/>
    <property type="evidence" value="ECO:0007669"/>
    <property type="project" value="UniProtKB-UniRule"/>
</dbReference>
<dbReference type="EMBL" id="AOCK01000010">
    <property type="protein sequence ID" value="EMQ97340.1"/>
    <property type="molecule type" value="Genomic_DNA"/>
</dbReference>
<evidence type="ECO:0000256" key="1">
    <source>
        <dbReference type="ARBA" id="ARBA00023125"/>
    </source>
</evidence>
<dbReference type="PROSITE" id="PS51900">
    <property type="entry name" value="CB"/>
    <property type="match status" value="1"/>
</dbReference>
<dbReference type="Gene3D" id="1.10.443.10">
    <property type="entry name" value="Intergrase catalytic core"/>
    <property type="match status" value="1"/>
</dbReference>
<evidence type="ECO:0000259" key="4">
    <source>
        <dbReference type="PROSITE" id="PS51898"/>
    </source>
</evidence>
<dbReference type="PANTHER" id="PTHR30349">
    <property type="entry name" value="PHAGE INTEGRASE-RELATED"/>
    <property type="match status" value="1"/>
</dbReference>
<dbReference type="InterPro" id="IPR050090">
    <property type="entry name" value="Tyrosine_recombinase_XerCD"/>
</dbReference>
<feature type="domain" description="Core-binding (CB)" evidence="5">
    <location>
        <begin position="109"/>
        <end position="193"/>
    </location>
</feature>
<protein>
    <submittedName>
        <fullName evidence="6">Integrase family protein</fullName>
    </submittedName>
</protein>
<reference evidence="6 7" key="1">
    <citation type="journal article" date="2013" name="Genome Announc.">
        <title>Draft Genome Sequence of Arthrobacter gangotriensis Strain Lz1yT, Isolated from a Penguin Rookery Soil Sample Collected in Antarctica, near the Indian Station Dakshin Gangotri.</title>
        <authorList>
            <person name="Shivaji S."/>
            <person name="Ara S."/>
            <person name="Bandi S."/>
            <person name="Singh A."/>
            <person name="Kumar Pinnaka A."/>
        </authorList>
    </citation>
    <scope>NUCLEOTIDE SEQUENCE [LARGE SCALE GENOMIC DNA]</scope>
    <source>
        <strain evidence="6 7">Lz1y</strain>
    </source>
</reference>